<dbReference type="SUPFAM" id="SSF100950">
    <property type="entry name" value="NagB/RpiA/CoA transferase-like"/>
    <property type="match status" value="2"/>
</dbReference>
<evidence type="ECO:0000256" key="2">
    <source>
        <dbReference type="ARBA" id="ARBA00022679"/>
    </source>
</evidence>
<feature type="active site" description="5-glutamyl coenzyme A thioester intermediate" evidence="4">
    <location>
        <position position="320"/>
    </location>
</feature>
<sequence>MQTLTAAEAVATLASDATVVIGGSGGGHAVPEALLEALEERYLTTAEPRDLTTIHPVGLGDKKSRGAHRLRHKGLLKRVVCGTVVDAPGIGEAAARGDLELFTVPQGSLSQLMRDSAARRPGLITSVGVGTYVDPRLGGGSQGAPSDRPPSEAVDLDGEDYILYRSVRPDAAFLRGTTADERGNVSMEGEAYFGEMLSMAQATRNNGGRVVVQVARVVPAGTIPPKTVKIPYFLVDDIVVVPDQPTTYTTPVSPAFAGAERVEIGSLPPLPAGTRGLIARRAARELTPGAVCNLGSGISTGVSLAAAEQGVLDAVTLTNEQGLNGGLPASGLDAGAAVNYDAMLDQPYQFDFYDGGGLDIAFLSFAEVSARGDVNISRFGGRIVGVGGFVNISQGARKVVFSGTLTAGGLEVAWDRAAQRLSVVTEGRSQRFVEAVEQISFSGPLSQRRGQTILFVTERCVFSLDADGLTLVEVAPGIDVARDIAPHVGFAFRIADDCRPMDPALFDASY</sequence>
<evidence type="ECO:0000256" key="3">
    <source>
        <dbReference type="PIRNR" id="PIRNR000858"/>
    </source>
</evidence>
<dbReference type="InParanoid" id="A0A545AZD9"/>
<dbReference type="PANTHER" id="PTHR43293:SF1">
    <property type="entry name" value="ACETATE COA-TRANSFERASE YDIF"/>
    <property type="match status" value="1"/>
</dbReference>
<reference evidence="5 6" key="1">
    <citation type="submission" date="2019-07" db="EMBL/GenBank/DDBJ databases">
        <title>Cryptosporangium phraense sp. nov., isolated from plant litter.</title>
        <authorList>
            <person name="Suriyachadkun C."/>
        </authorList>
    </citation>
    <scope>NUCLEOTIDE SEQUENCE [LARGE SCALE GENOMIC DNA]</scope>
    <source>
        <strain evidence="5 6">A-T 5661</strain>
    </source>
</reference>
<accession>A0A545AZD9</accession>
<dbReference type="GO" id="GO:0008410">
    <property type="term" value="F:CoA-transferase activity"/>
    <property type="evidence" value="ECO:0007669"/>
    <property type="project" value="InterPro"/>
</dbReference>
<gene>
    <name evidence="5" type="ORF">FL583_02330</name>
</gene>
<dbReference type="EMBL" id="VIRS01000002">
    <property type="protein sequence ID" value="TQS46668.1"/>
    <property type="molecule type" value="Genomic_DNA"/>
</dbReference>
<dbReference type="AlphaFoldDB" id="A0A545AZD9"/>
<evidence type="ECO:0000256" key="4">
    <source>
        <dbReference type="PIRSR" id="PIRSR000858-1"/>
    </source>
</evidence>
<dbReference type="PIRSF" id="PIRSF000858">
    <property type="entry name" value="SCOT-t"/>
    <property type="match status" value="1"/>
</dbReference>
<dbReference type="InterPro" id="IPR037171">
    <property type="entry name" value="NagB/RpiA_transferase-like"/>
</dbReference>
<proteinExistence type="inferred from homology"/>
<dbReference type="OrthoDB" id="9813111at2"/>
<dbReference type="InterPro" id="IPR014388">
    <property type="entry name" value="3-oxoacid_CoA-transferase"/>
</dbReference>
<dbReference type="InterPro" id="IPR004165">
    <property type="entry name" value="CoA_trans_fam_I"/>
</dbReference>
<evidence type="ECO:0000313" key="6">
    <source>
        <dbReference type="Proteomes" id="UP000317982"/>
    </source>
</evidence>
<evidence type="ECO:0000256" key="1">
    <source>
        <dbReference type="ARBA" id="ARBA00007154"/>
    </source>
</evidence>
<keyword evidence="2 3" id="KW-0808">Transferase</keyword>
<dbReference type="Gene3D" id="3.40.1080.10">
    <property type="entry name" value="Glutaconate Coenzyme A-transferase"/>
    <property type="match status" value="2"/>
</dbReference>
<dbReference type="SMART" id="SM00882">
    <property type="entry name" value="CoA_trans"/>
    <property type="match status" value="1"/>
</dbReference>
<name>A0A545AZD9_9ACTN</name>
<protein>
    <submittedName>
        <fullName evidence="5">3-oxoacid CoA-transferase</fullName>
    </submittedName>
</protein>
<organism evidence="5 6">
    <name type="scientific">Cryptosporangium phraense</name>
    <dbReference type="NCBI Taxonomy" id="2593070"/>
    <lineage>
        <taxon>Bacteria</taxon>
        <taxon>Bacillati</taxon>
        <taxon>Actinomycetota</taxon>
        <taxon>Actinomycetes</taxon>
        <taxon>Cryptosporangiales</taxon>
        <taxon>Cryptosporangiaceae</taxon>
        <taxon>Cryptosporangium</taxon>
    </lineage>
</organism>
<comment type="caution">
    <text evidence="5">The sequence shown here is derived from an EMBL/GenBank/DDBJ whole genome shotgun (WGS) entry which is preliminary data.</text>
</comment>
<dbReference type="Proteomes" id="UP000317982">
    <property type="component" value="Unassembled WGS sequence"/>
</dbReference>
<dbReference type="Pfam" id="PF01144">
    <property type="entry name" value="CoA_trans"/>
    <property type="match status" value="1"/>
</dbReference>
<dbReference type="PANTHER" id="PTHR43293">
    <property type="entry name" value="ACETATE COA-TRANSFERASE YDIF"/>
    <property type="match status" value="1"/>
</dbReference>
<comment type="similarity">
    <text evidence="1 3">Belongs to the 3-oxoacid CoA-transferase family.</text>
</comment>
<dbReference type="GO" id="GO:0046952">
    <property type="term" value="P:ketone body catabolic process"/>
    <property type="evidence" value="ECO:0007669"/>
    <property type="project" value="InterPro"/>
</dbReference>
<keyword evidence="6" id="KW-1185">Reference proteome</keyword>
<evidence type="ECO:0000313" key="5">
    <source>
        <dbReference type="EMBL" id="TQS46668.1"/>
    </source>
</evidence>